<evidence type="ECO:0000313" key="3">
    <source>
        <dbReference type="EMBL" id="SPR01144.1"/>
    </source>
</evidence>
<keyword evidence="3" id="KW-0496">Mitochondrion</keyword>
<organism evidence="2 4">
    <name type="scientific">Plasmodiophora brassicae</name>
    <name type="common">Clubroot disease agent</name>
    <dbReference type="NCBI Taxonomy" id="37360"/>
    <lineage>
        <taxon>Eukaryota</taxon>
        <taxon>Sar</taxon>
        <taxon>Rhizaria</taxon>
        <taxon>Endomyxa</taxon>
        <taxon>Phytomyxea</taxon>
        <taxon>Plasmodiophorida</taxon>
        <taxon>Plasmodiophoridae</taxon>
        <taxon>Plasmodiophora</taxon>
    </lineage>
</organism>
<dbReference type="Proteomes" id="UP000039324">
    <property type="component" value="Unassembled WGS sequence"/>
</dbReference>
<reference evidence="2 4" key="1">
    <citation type="submission" date="2015-02" db="EMBL/GenBank/DDBJ databases">
        <authorList>
            <person name="Chooi Y.-H."/>
        </authorList>
    </citation>
    <scope>NUCLEOTIDE SEQUENCE [LARGE SCALE GENOMIC DNA]</scope>
    <source>
        <strain evidence="2">E3</strain>
    </source>
</reference>
<protein>
    <recommendedName>
        <fullName evidence="6">DUF5672 domain-containing protein</fullName>
    </recommendedName>
</protein>
<accession>A0A0G4IPV4</accession>
<evidence type="ECO:0000313" key="4">
    <source>
        <dbReference type="Proteomes" id="UP000039324"/>
    </source>
</evidence>
<sequence length="311" mass="34940">MAVRRSKLTEVVVVLILTCMAFLSGQIHTELLHRPTVVTSSPVITLSDSSVPTNTTGRPLVNVFAFVLYGSVPMIVEGAALNAVMIPKLFRGWRARFYIDNTVDGGTRQRLHDAGADVVVVPDSWMNWNEARRMWRYAALADESVGLALFRDVDSRVSIREMAAISEWLQVLDQYPFHAMHDHYEHTVPILGGMFGAHSSSFREVFPDPIARIAQYATSKNIGKQTDQAWLAQDVYPVIKDRILLHDSFLCNAYGPSRPFPLPRSYHADFVGNVLSEGHNQDSLYYRNGAKEMGGREAPLRCRLRPEYAFG</sequence>
<dbReference type="OrthoDB" id="204305at2759"/>
<dbReference type="Proteomes" id="UP000290189">
    <property type="component" value="Unassembled WGS sequence"/>
</dbReference>
<dbReference type="EMBL" id="OVEO01000016">
    <property type="protein sequence ID" value="SPR01144.1"/>
    <property type="molecule type" value="Genomic_DNA"/>
</dbReference>
<dbReference type="EMBL" id="CDSF01000078">
    <property type="protein sequence ID" value="CEO97169.1"/>
    <property type="molecule type" value="Genomic_DNA"/>
</dbReference>
<dbReference type="STRING" id="37360.A0A0G4IPV4"/>
<evidence type="ECO:0008006" key="6">
    <source>
        <dbReference type="Google" id="ProtNLM"/>
    </source>
</evidence>
<evidence type="ECO:0000256" key="1">
    <source>
        <dbReference type="SAM" id="Phobius"/>
    </source>
</evidence>
<keyword evidence="1" id="KW-1133">Transmembrane helix</keyword>
<gene>
    <name evidence="2" type="ORF">PBRA_005773</name>
    <name evidence="3" type="ORF">PLBR_LOCUS8359</name>
</gene>
<name>A0A0G4IPV4_PLABS</name>
<evidence type="ECO:0000313" key="2">
    <source>
        <dbReference type="EMBL" id="CEO97169.1"/>
    </source>
</evidence>
<dbReference type="AlphaFoldDB" id="A0A0G4IPV4"/>
<feature type="transmembrane region" description="Helical" evidence="1">
    <location>
        <begin position="64"/>
        <end position="86"/>
    </location>
</feature>
<proteinExistence type="predicted"/>
<keyword evidence="1" id="KW-0812">Transmembrane</keyword>
<reference evidence="3 5" key="2">
    <citation type="submission" date="2018-03" db="EMBL/GenBank/DDBJ databases">
        <authorList>
            <person name="Fogelqvist J."/>
        </authorList>
    </citation>
    <scope>NUCLEOTIDE SEQUENCE [LARGE SCALE GENOMIC DNA]</scope>
</reference>
<geneLocation type="mitochondrion" evidence="3"/>
<keyword evidence="1" id="KW-0472">Membrane</keyword>
<keyword evidence="4" id="KW-1185">Reference proteome</keyword>
<evidence type="ECO:0000313" key="5">
    <source>
        <dbReference type="Proteomes" id="UP000290189"/>
    </source>
</evidence>